<dbReference type="Pfam" id="PF00501">
    <property type="entry name" value="AMP-binding"/>
    <property type="match status" value="1"/>
</dbReference>
<dbReference type="GO" id="GO:0016405">
    <property type="term" value="F:CoA-ligase activity"/>
    <property type="evidence" value="ECO:0007669"/>
    <property type="project" value="InterPro"/>
</dbReference>
<evidence type="ECO:0000259" key="2">
    <source>
        <dbReference type="Pfam" id="PF00501"/>
    </source>
</evidence>
<dbReference type="InterPro" id="IPR020845">
    <property type="entry name" value="AMP-binding_CS"/>
</dbReference>
<dbReference type="InterPro" id="IPR045851">
    <property type="entry name" value="AMP-bd_C_sf"/>
</dbReference>
<dbReference type="Gene3D" id="3.40.50.12780">
    <property type="entry name" value="N-terminal domain of ligase-like"/>
    <property type="match status" value="1"/>
</dbReference>
<feature type="domain" description="AMP-binding enzyme C-terminal" evidence="3">
    <location>
        <begin position="429"/>
        <end position="505"/>
    </location>
</feature>
<protein>
    <submittedName>
        <fullName evidence="4">Benzoate-CoA ligase family</fullName>
    </submittedName>
</protein>
<organism evidence="4 5">
    <name type="scientific">Syntrophobacter fumaroxidans (strain DSM 10017 / MPOB)</name>
    <dbReference type="NCBI Taxonomy" id="335543"/>
    <lineage>
        <taxon>Bacteria</taxon>
        <taxon>Pseudomonadati</taxon>
        <taxon>Thermodesulfobacteriota</taxon>
        <taxon>Syntrophobacteria</taxon>
        <taxon>Syntrophobacterales</taxon>
        <taxon>Syntrophobacteraceae</taxon>
        <taxon>Syntrophobacter</taxon>
    </lineage>
</organism>
<dbReference type="PANTHER" id="PTHR43352">
    <property type="entry name" value="ACETYL-COA SYNTHETASE"/>
    <property type="match status" value="1"/>
</dbReference>
<dbReference type="EMBL" id="CP000478">
    <property type="protein sequence ID" value="ABK18311.1"/>
    <property type="molecule type" value="Genomic_DNA"/>
</dbReference>
<dbReference type="HOGENOM" id="CLU_000022_59_10_7"/>
<sequence>MTRFVRDAAAPGRNNAVKSFYNVACELIDGHADARPDKTAIYHGAETISYRQLRVRINRFGNVLRGLGVSPGERILIALPDCPECVIAFLGGIKCGAWPVLLSPQLSRDAYEYILHDSLAVAVFSAGTSEALRADARNLLHRVRADDDDFARMLEEASPELEPHPSRKDDIAFMLYSSGSTGKPKGIPHRHRDMVYTAQAYGGGVLGLSENDVCYSASKLFFAYGLGNSLSFPLFHGASVVLYPDAVMPGDVIDIFSRYGPTIFFGVPALYNVLLQSLDQPVRFPSLRLCVSAGEALPATVCSRWREFTGLDVLDGIGTTEVLHIFISNRPGEVRPGTSGFVVPPYEARIVDDGGNDLAAGQPGRLLIRGLSTAPFYWNQPEKTSETMLRDGWLHTGDIFVEEAGCYTYQGRADDMFKVGGNWVSTSRVEQVIREHPAVSECAVTWREFEGFARPVAFVALAPGVSEESRLSGEIRSHVMERLPGYMCPAQIEFRATLPKTETGKIQRYRLRR</sequence>
<dbReference type="GO" id="GO:0005524">
    <property type="term" value="F:ATP binding"/>
    <property type="evidence" value="ECO:0007669"/>
    <property type="project" value="InterPro"/>
</dbReference>
<keyword evidence="5" id="KW-1185">Reference proteome</keyword>
<gene>
    <name evidence="4" type="ordered locus">Sfum_2633</name>
</gene>
<dbReference type="Proteomes" id="UP000001784">
    <property type="component" value="Chromosome"/>
</dbReference>
<keyword evidence="1 4" id="KW-0436">Ligase</keyword>
<evidence type="ECO:0000259" key="3">
    <source>
        <dbReference type="Pfam" id="PF13193"/>
    </source>
</evidence>
<dbReference type="NCBIfam" id="TIGR02262">
    <property type="entry name" value="benz_CoA_lig"/>
    <property type="match status" value="1"/>
</dbReference>
<dbReference type="SUPFAM" id="SSF56801">
    <property type="entry name" value="Acetyl-CoA synthetase-like"/>
    <property type="match status" value="1"/>
</dbReference>
<dbReference type="GO" id="GO:0016878">
    <property type="term" value="F:acid-thiol ligase activity"/>
    <property type="evidence" value="ECO:0007669"/>
    <property type="project" value="TreeGrafter"/>
</dbReference>
<dbReference type="InterPro" id="IPR011957">
    <property type="entry name" value="Benz_CoA_lig"/>
</dbReference>
<dbReference type="STRING" id="335543.Sfum_2633"/>
<name>A0LLK9_SYNFM</name>
<dbReference type="InterPro" id="IPR042099">
    <property type="entry name" value="ANL_N_sf"/>
</dbReference>
<dbReference type="InterPro" id="IPR000873">
    <property type="entry name" value="AMP-dep_synth/lig_dom"/>
</dbReference>
<evidence type="ECO:0000313" key="4">
    <source>
        <dbReference type="EMBL" id="ABK18311.1"/>
    </source>
</evidence>
<dbReference type="PANTHER" id="PTHR43352:SF1">
    <property type="entry name" value="ANTHRANILATE--COA LIGASE"/>
    <property type="match status" value="1"/>
</dbReference>
<dbReference type="InParanoid" id="A0LLK9"/>
<dbReference type="Pfam" id="PF13193">
    <property type="entry name" value="AMP-binding_C"/>
    <property type="match status" value="1"/>
</dbReference>
<evidence type="ECO:0000256" key="1">
    <source>
        <dbReference type="ARBA" id="ARBA00022598"/>
    </source>
</evidence>
<dbReference type="AlphaFoldDB" id="A0LLK9"/>
<reference evidence="4 5" key="1">
    <citation type="submission" date="2006-10" db="EMBL/GenBank/DDBJ databases">
        <title>Complete sequence of Syntrophobacter fumaroxidans MPOB.</title>
        <authorList>
            <consortium name="US DOE Joint Genome Institute"/>
            <person name="Copeland A."/>
            <person name="Lucas S."/>
            <person name="Lapidus A."/>
            <person name="Barry K."/>
            <person name="Detter J.C."/>
            <person name="Glavina del Rio T."/>
            <person name="Hammon N."/>
            <person name="Israni S."/>
            <person name="Pitluck S."/>
            <person name="Goltsman E.G."/>
            <person name="Martinez M."/>
            <person name="Schmutz J."/>
            <person name="Larimer F."/>
            <person name="Land M."/>
            <person name="Hauser L."/>
            <person name="Kyrpides N."/>
            <person name="Kim E."/>
            <person name="Boone D.R."/>
            <person name="Brockman F."/>
            <person name="Culley D."/>
            <person name="Ferry J."/>
            <person name="Gunsalus R."/>
            <person name="McInerney M.J."/>
            <person name="Morrison M."/>
            <person name="Plugge C."/>
            <person name="Rohlin L."/>
            <person name="Scholten J."/>
            <person name="Sieber J."/>
            <person name="Stams A.J.M."/>
            <person name="Worm P."/>
            <person name="Henstra A.M."/>
            <person name="Richardson P."/>
        </authorList>
    </citation>
    <scope>NUCLEOTIDE SEQUENCE [LARGE SCALE GENOMIC DNA]</scope>
    <source>
        <strain evidence="5">DSM 10017 / MPOB</strain>
    </source>
</reference>
<dbReference type="Gene3D" id="3.30.300.30">
    <property type="match status" value="1"/>
</dbReference>
<dbReference type="OrthoDB" id="9799237at2"/>
<evidence type="ECO:0000313" key="5">
    <source>
        <dbReference type="Proteomes" id="UP000001784"/>
    </source>
</evidence>
<dbReference type="PROSITE" id="PS00455">
    <property type="entry name" value="AMP_BINDING"/>
    <property type="match status" value="1"/>
</dbReference>
<dbReference type="KEGG" id="sfu:Sfum_2633"/>
<proteinExistence type="predicted"/>
<feature type="domain" description="AMP-dependent synthetase/ligase" evidence="2">
    <location>
        <begin position="31"/>
        <end position="378"/>
    </location>
</feature>
<dbReference type="InterPro" id="IPR025110">
    <property type="entry name" value="AMP-bd_C"/>
</dbReference>
<accession>A0LLK9</accession>
<dbReference type="eggNOG" id="COG0365">
    <property type="taxonomic scope" value="Bacteria"/>
</dbReference>
<dbReference type="GO" id="GO:0044550">
    <property type="term" value="P:secondary metabolite biosynthetic process"/>
    <property type="evidence" value="ECO:0007669"/>
    <property type="project" value="TreeGrafter"/>
</dbReference>